<keyword evidence="5" id="KW-0812">Transmembrane</keyword>
<keyword evidence="9" id="KW-1185">Reference proteome</keyword>
<evidence type="ECO:0000313" key="9">
    <source>
        <dbReference type="Proteomes" id="UP001152803"/>
    </source>
</evidence>
<dbReference type="InterPro" id="IPR013783">
    <property type="entry name" value="Ig-like_fold"/>
</dbReference>
<evidence type="ECO:0000256" key="1">
    <source>
        <dbReference type="ARBA" id="ARBA00004370"/>
    </source>
</evidence>
<dbReference type="PANTHER" id="PTHR12080">
    <property type="entry name" value="SIGNALING LYMPHOCYTIC ACTIVATION MOLECULE"/>
    <property type="match status" value="1"/>
</dbReference>
<evidence type="ECO:0000256" key="6">
    <source>
        <dbReference type="SAM" id="SignalP"/>
    </source>
</evidence>
<dbReference type="InterPro" id="IPR015631">
    <property type="entry name" value="CD2/SLAM_rcpt"/>
</dbReference>
<feature type="domain" description="Ig-like" evidence="7">
    <location>
        <begin position="140"/>
        <end position="220"/>
    </location>
</feature>
<evidence type="ECO:0000256" key="4">
    <source>
        <dbReference type="ARBA" id="ARBA00023180"/>
    </source>
</evidence>
<evidence type="ECO:0000256" key="3">
    <source>
        <dbReference type="ARBA" id="ARBA00023136"/>
    </source>
</evidence>
<proteinExistence type="predicted"/>
<keyword evidence="4" id="KW-0325">Glycoprotein</keyword>
<reference evidence="8" key="1">
    <citation type="journal article" date="2023" name="Science">
        <title>Genome structures resolve the early diversification of teleost fishes.</title>
        <authorList>
            <person name="Parey E."/>
            <person name="Louis A."/>
            <person name="Montfort J."/>
            <person name="Bouchez O."/>
            <person name="Roques C."/>
            <person name="Iampietro C."/>
            <person name="Lluch J."/>
            <person name="Castinel A."/>
            <person name="Donnadieu C."/>
            <person name="Desvignes T."/>
            <person name="Floi Bucao C."/>
            <person name="Jouanno E."/>
            <person name="Wen M."/>
            <person name="Mejri S."/>
            <person name="Dirks R."/>
            <person name="Jansen H."/>
            <person name="Henkel C."/>
            <person name="Chen W.J."/>
            <person name="Zahm M."/>
            <person name="Cabau C."/>
            <person name="Klopp C."/>
            <person name="Thompson A.W."/>
            <person name="Robinson-Rechavi M."/>
            <person name="Braasch I."/>
            <person name="Lecointre G."/>
            <person name="Bobe J."/>
            <person name="Postlethwait J.H."/>
            <person name="Berthelot C."/>
            <person name="Roest Crollius H."/>
            <person name="Guiguen Y."/>
        </authorList>
    </citation>
    <scope>NUCLEOTIDE SEQUENCE</scope>
    <source>
        <strain evidence="8">Concon-B</strain>
    </source>
</reference>
<feature type="signal peptide" evidence="6">
    <location>
        <begin position="1"/>
        <end position="37"/>
    </location>
</feature>
<dbReference type="Proteomes" id="UP001152803">
    <property type="component" value="Unassembled WGS sequence"/>
</dbReference>
<accession>A0A9Q1DPL8</accession>
<dbReference type="EMBL" id="JAFJMO010000005">
    <property type="protein sequence ID" value="KAJ8276324.1"/>
    <property type="molecule type" value="Genomic_DNA"/>
</dbReference>
<dbReference type="AlphaFoldDB" id="A0A9Q1DPL8"/>
<sequence>MCCCLRHTCQLMSKKNMSAFIAALLVLTATSQVMVSACRLEQQHVVQCYGALGKSVIIHLGIDTNDVQIKMKTGERNILTYKNGIIAHSQHANHSWSIYNGTLKWGRALKNDSEEYTVEVFNKGGQLQLFRKIKLIIQAPLSKAIISQLCLPHGEIRASCSSDGDVTEYNWTLRDRPLDTGLAYLTEEMDTVILRKNVSGNITCSVQNHFSSTFTTVQLSACSDLGNEENINQHSDKGATCVGIVTVSVAICAVITVFALTTTTYCLSRKRNRTGVTAEGDKNTQELVYTEALCLNRAKGAGRLEKEPEPRLCLPHGEIRASCSSDGDVTEYNWTLRDRPLDAGLAYLTEEMDTVILRKNVSGNITCSVQNHFSSTFTTVQLSACSAPRICTLPNGAEVAVSVRATETFQSLLIIRQDFSSVGERENISAVCSITSLSPDLGNEENINQHSDKAATFVGIVTVSVAICAVITVFALTTTYCLKRKRNRTGVTAEGDKNTQELVYTEVIYLMGKFHCGLYFFSFALEKLMQVTQRELLEKLEIRFFYTQQSFTEISMNTNKNDAGIYTMDLFNKDGNNIAARTIRLIVQDDISTPLVHSSCTVGGWVKLTCSLQTWDQVTIRWTVSPNYTLDNAMADKHSLYLQWQTPGHVVCVASNEVSQNSSLPISRTCRARLAPLMALGLFLALPVLAIAILVLKKKHTHVSRKDAENFYVVMHKKTAPPPVHGSSKHDAENCYVVMHKKTAPPPVHSSSKQDAENCYVVMHKKTASPPDQDVSDYGCK</sequence>
<dbReference type="InterPro" id="IPR007110">
    <property type="entry name" value="Ig-like_dom"/>
</dbReference>
<dbReference type="Gene3D" id="2.60.40.10">
    <property type="entry name" value="Immunoglobulins"/>
    <property type="match status" value="2"/>
</dbReference>
<keyword evidence="2 6" id="KW-0732">Signal</keyword>
<dbReference type="GO" id="GO:0016020">
    <property type="term" value="C:membrane"/>
    <property type="evidence" value="ECO:0007669"/>
    <property type="project" value="UniProtKB-SubCell"/>
</dbReference>
<keyword evidence="5" id="KW-1133">Transmembrane helix</keyword>
<gene>
    <name evidence="8" type="ORF">COCON_G00080760</name>
</gene>
<protein>
    <recommendedName>
        <fullName evidence="7">Ig-like domain-containing protein</fullName>
    </recommendedName>
</protein>
<comment type="caution">
    <text evidence="8">The sequence shown here is derived from an EMBL/GenBank/DDBJ whole genome shotgun (WGS) entry which is preliminary data.</text>
</comment>
<evidence type="ECO:0000313" key="8">
    <source>
        <dbReference type="EMBL" id="KAJ8276324.1"/>
    </source>
</evidence>
<name>A0A9Q1DPL8_CONCO</name>
<organism evidence="8 9">
    <name type="scientific">Conger conger</name>
    <name type="common">Conger eel</name>
    <name type="synonym">Muraena conger</name>
    <dbReference type="NCBI Taxonomy" id="82655"/>
    <lineage>
        <taxon>Eukaryota</taxon>
        <taxon>Metazoa</taxon>
        <taxon>Chordata</taxon>
        <taxon>Craniata</taxon>
        <taxon>Vertebrata</taxon>
        <taxon>Euteleostomi</taxon>
        <taxon>Actinopterygii</taxon>
        <taxon>Neopterygii</taxon>
        <taxon>Teleostei</taxon>
        <taxon>Anguilliformes</taxon>
        <taxon>Congridae</taxon>
        <taxon>Conger</taxon>
    </lineage>
</organism>
<dbReference type="OrthoDB" id="8439544at2759"/>
<feature type="chain" id="PRO_5040151318" description="Ig-like domain-containing protein" evidence="6">
    <location>
        <begin position="38"/>
        <end position="781"/>
    </location>
</feature>
<feature type="transmembrane region" description="Helical" evidence="5">
    <location>
        <begin position="674"/>
        <end position="696"/>
    </location>
</feature>
<dbReference type="PANTHER" id="PTHR12080:SF48">
    <property type="entry name" value="IMMUNOGLOBULIN SUBTYPE DOMAIN-CONTAINING PROTEIN"/>
    <property type="match status" value="1"/>
</dbReference>
<comment type="subcellular location">
    <subcellularLocation>
        <location evidence="1">Membrane</location>
    </subcellularLocation>
</comment>
<dbReference type="PROSITE" id="PS50835">
    <property type="entry name" value="IG_LIKE"/>
    <property type="match status" value="2"/>
</dbReference>
<evidence type="ECO:0000259" key="7">
    <source>
        <dbReference type="PROSITE" id="PS50835"/>
    </source>
</evidence>
<feature type="transmembrane region" description="Helical" evidence="5">
    <location>
        <begin position="242"/>
        <end position="267"/>
    </location>
</feature>
<feature type="transmembrane region" description="Helical" evidence="5">
    <location>
        <begin position="454"/>
        <end position="476"/>
    </location>
</feature>
<keyword evidence="3 5" id="KW-0472">Membrane</keyword>
<evidence type="ECO:0000256" key="2">
    <source>
        <dbReference type="ARBA" id="ARBA00022729"/>
    </source>
</evidence>
<feature type="domain" description="Ig-like" evidence="7">
    <location>
        <begin position="603"/>
        <end position="667"/>
    </location>
</feature>
<evidence type="ECO:0000256" key="5">
    <source>
        <dbReference type="SAM" id="Phobius"/>
    </source>
</evidence>